<feature type="region of interest" description="Disordered" evidence="1">
    <location>
        <begin position="525"/>
        <end position="553"/>
    </location>
</feature>
<dbReference type="SUPFAM" id="SSF53850">
    <property type="entry name" value="Periplasmic binding protein-like II"/>
    <property type="match status" value="1"/>
</dbReference>
<evidence type="ECO:0000256" key="1">
    <source>
        <dbReference type="SAM" id="MobiDB-lite"/>
    </source>
</evidence>
<evidence type="ECO:0000313" key="4">
    <source>
        <dbReference type="EMBL" id="CAB4728367.1"/>
    </source>
</evidence>
<gene>
    <name evidence="3" type="ORF">UFOPK1358_01140</name>
    <name evidence="4" type="ORF">UFOPK2766_00144</name>
    <name evidence="5" type="ORF">UFOPK3519_01348</name>
</gene>
<organism evidence="5">
    <name type="scientific">freshwater metagenome</name>
    <dbReference type="NCBI Taxonomy" id="449393"/>
    <lineage>
        <taxon>unclassified sequences</taxon>
        <taxon>metagenomes</taxon>
        <taxon>ecological metagenomes</taxon>
    </lineage>
</organism>
<accession>A0A6J7GT73</accession>
<evidence type="ECO:0000313" key="5">
    <source>
        <dbReference type="EMBL" id="CAB4909978.1"/>
    </source>
</evidence>
<dbReference type="EMBL" id="CAEZYU010000004">
    <property type="protein sequence ID" value="CAB4728367.1"/>
    <property type="molecule type" value="Genomic_DNA"/>
</dbReference>
<dbReference type="Gene3D" id="3.40.190.10">
    <property type="entry name" value="Periplasmic binding protein-like II"/>
    <property type="match status" value="1"/>
</dbReference>
<dbReference type="InterPro" id="IPR024370">
    <property type="entry name" value="PBP_domain"/>
</dbReference>
<evidence type="ECO:0000259" key="2">
    <source>
        <dbReference type="Pfam" id="PF12849"/>
    </source>
</evidence>
<dbReference type="EMBL" id="CAEZSF010000108">
    <property type="protein sequence ID" value="CAB4543085.1"/>
    <property type="molecule type" value="Genomic_DNA"/>
</dbReference>
<dbReference type="EMBL" id="CAFBMG010000121">
    <property type="protein sequence ID" value="CAB4909978.1"/>
    <property type="molecule type" value="Genomic_DNA"/>
</dbReference>
<dbReference type="Pfam" id="PF12849">
    <property type="entry name" value="PBP_like_2"/>
    <property type="match status" value="1"/>
</dbReference>
<reference evidence="5" key="1">
    <citation type="submission" date="2020-05" db="EMBL/GenBank/DDBJ databases">
        <authorList>
            <person name="Chiriac C."/>
            <person name="Salcher M."/>
            <person name="Ghai R."/>
            <person name="Kavagutti S V."/>
        </authorList>
    </citation>
    <scope>NUCLEOTIDE SEQUENCE</scope>
</reference>
<protein>
    <submittedName>
        <fullName evidence="5">Unannotated protein</fullName>
    </submittedName>
</protein>
<name>A0A6J7GT73_9ZZZZ</name>
<sequence>MAKKVVIGKETASKQAGQAMKKSTKTGVRSGLLPRGILAAVAVLLLGWAVAPFVAGAQTDSAEPTELRIANTHESLAAALTWLGAVKNIPGSTTARQVAGGDAQSKERLITGGADIAVSGTPFTEAETKALEATGRSVIEAPIQAVGMSFLVSGPRPTGIDLCGFVEQSEEDDPGNELPPDCLRVRDFEGPLRLTSANLADVFLESAVNNWQDPEFLALLAELPPGGLSMTSPLRPASAVLRSDAGMANLALGTYLRTTQPAKWSTRSSSLSLTPEPAPDATWPFTRAPAKQGLPDAVGVIRQWKTASAAVDVPAESGAMTMTTPLAAAQAIQAEAEEPPFDATGEANLRTDLYVAQIKNGAGEWLSVTPDSITTALAAGSGAPLFAATQNVPGGWPLSWANSIYAPDSGLTGVEANTVAAIIRWQSTVGRQRSAELSEGQLPDVLVAKALVAADKIVSSNCTAAGLKTVLTSDVSRFAPAGTLADLGETLWCDTPSDGTPVVEEEPVVDPFTGVVVPVVAGVSASSGSTSGTNRPLSASSATPSSASASVGSADFSTESASTATGGIAATLPPVKVARIMPLPLPGSDPRFDRLATLALGGLMFLGVRALMRRSGLISA</sequence>
<evidence type="ECO:0000313" key="3">
    <source>
        <dbReference type="EMBL" id="CAB4543085.1"/>
    </source>
</evidence>
<feature type="domain" description="PBP" evidence="2">
    <location>
        <begin position="62"/>
        <end position="324"/>
    </location>
</feature>
<dbReference type="AlphaFoldDB" id="A0A6J7GT73"/>
<proteinExistence type="predicted"/>